<feature type="region of interest" description="Disordered" evidence="1">
    <location>
        <begin position="593"/>
        <end position="654"/>
    </location>
</feature>
<dbReference type="InterPro" id="IPR036779">
    <property type="entry name" value="LysM_dom_sf"/>
</dbReference>
<dbReference type="AlphaFoldDB" id="A0A182NZC4"/>
<feature type="region of interest" description="Disordered" evidence="1">
    <location>
        <begin position="724"/>
        <end position="755"/>
    </location>
</feature>
<evidence type="ECO:0000313" key="4">
    <source>
        <dbReference type="Proteomes" id="UP000075885"/>
    </source>
</evidence>
<feature type="compositionally biased region" description="Polar residues" evidence="1">
    <location>
        <begin position="374"/>
        <end position="389"/>
    </location>
</feature>
<reference evidence="3" key="2">
    <citation type="submission" date="2020-05" db="UniProtKB">
        <authorList>
            <consortium name="EnsemblMetazoa"/>
        </authorList>
    </citation>
    <scope>IDENTIFICATION</scope>
    <source>
        <strain evidence="3">Epiroticus2</strain>
    </source>
</reference>
<accession>A0A182NZC4</accession>
<dbReference type="SUPFAM" id="SSF54106">
    <property type="entry name" value="LysM domain"/>
    <property type="match status" value="1"/>
</dbReference>
<dbReference type="CDD" id="cd00118">
    <property type="entry name" value="LysM"/>
    <property type="match status" value="1"/>
</dbReference>
<feature type="region of interest" description="Disordered" evidence="1">
    <location>
        <begin position="362"/>
        <end position="446"/>
    </location>
</feature>
<keyword evidence="4" id="KW-1185">Reference proteome</keyword>
<feature type="compositionally biased region" description="Low complexity" evidence="1">
    <location>
        <begin position="597"/>
        <end position="616"/>
    </location>
</feature>
<feature type="region of interest" description="Disordered" evidence="1">
    <location>
        <begin position="113"/>
        <end position="203"/>
    </location>
</feature>
<feature type="compositionally biased region" description="Polar residues" evidence="1">
    <location>
        <begin position="688"/>
        <end position="698"/>
    </location>
</feature>
<protein>
    <submittedName>
        <fullName evidence="3">LysM domain-containing protein</fullName>
    </submittedName>
</protein>
<organism evidence="3 4">
    <name type="scientific">Anopheles epiroticus</name>
    <dbReference type="NCBI Taxonomy" id="199890"/>
    <lineage>
        <taxon>Eukaryota</taxon>
        <taxon>Metazoa</taxon>
        <taxon>Ecdysozoa</taxon>
        <taxon>Arthropoda</taxon>
        <taxon>Hexapoda</taxon>
        <taxon>Insecta</taxon>
        <taxon>Pterygota</taxon>
        <taxon>Neoptera</taxon>
        <taxon>Endopterygota</taxon>
        <taxon>Diptera</taxon>
        <taxon>Nematocera</taxon>
        <taxon>Culicoidea</taxon>
        <taxon>Culicidae</taxon>
        <taxon>Anophelinae</taxon>
        <taxon>Anopheles</taxon>
    </lineage>
</organism>
<dbReference type="EnsemblMetazoa" id="AEPI000004-RA">
    <property type="protein sequence ID" value="AEPI000004-PA"/>
    <property type="gene ID" value="AEPI000004"/>
</dbReference>
<reference evidence="4" key="1">
    <citation type="submission" date="2013-03" db="EMBL/GenBank/DDBJ databases">
        <title>The Genome Sequence of Anopheles epiroticus epiroticus2.</title>
        <authorList>
            <consortium name="The Broad Institute Genomics Platform"/>
            <person name="Neafsey D.E."/>
            <person name="Howell P."/>
            <person name="Walker B."/>
            <person name="Young S.K."/>
            <person name="Zeng Q."/>
            <person name="Gargeya S."/>
            <person name="Fitzgerald M."/>
            <person name="Haas B."/>
            <person name="Abouelleil A."/>
            <person name="Allen A.W."/>
            <person name="Alvarado L."/>
            <person name="Arachchi H.M."/>
            <person name="Berlin A.M."/>
            <person name="Chapman S.B."/>
            <person name="Gainer-Dewar J."/>
            <person name="Goldberg J."/>
            <person name="Griggs A."/>
            <person name="Gujja S."/>
            <person name="Hansen M."/>
            <person name="Howarth C."/>
            <person name="Imamovic A."/>
            <person name="Ireland A."/>
            <person name="Larimer J."/>
            <person name="McCowan C."/>
            <person name="Murphy C."/>
            <person name="Pearson M."/>
            <person name="Poon T.W."/>
            <person name="Priest M."/>
            <person name="Roberts A."/>
            <person name="Saif S."/>
            <person name="Shea T."/>
            <person name="Sisk P."/>
            <person name="Sykes S."/>
            <person name="Wortman J."/>
            <person name="Nusbaum C."/>
            <person name="Birren B."/>
        </authorList>
    </citation>
    <scope>NUCLEOTIDE SEQUENCE [LARGE SCALE GENOMIC DNA]</scope>
    <source>
        <strain evidence="4">Epiroticus2</strain>
    </source>
</reference>
<feature type="domain" description="LysM" evidence="2">
    <location>
        <begin position="68"/>
        <end position="111"/>
    </location>
</feature>
<dbReference type="Gene3D" id="3.10.350.10">
    <property type="entry name" value="LysM domain"/>
    <property type="match status" value="1"/>
</dbReference>
<proteinExistence type="predicted"/>
<feature type="region of interest" description="Disordered" evidence="1">
    <location>
        <begin position="461"/>
        <end position="498"/>
    </location>
</feature>
<name>A0A182NZC4_9DIPT</name>
<dbReference type="Pfam" id="PF01476">
    <property type="entry name" value="LysM"/>
    <property type="match status" value="1"/>
</dbReference>
<sequence>MHTNNVFLLSFYRSSPLYRSKSRSVDHGLAAPFDLDSLRSKVEGRFESIDRLSKDGEKKRSMPTIPTITYTVKDRDTLTSVAARFDTTPSELTQLNRLASSFIYSGQQLLVPDKNAKTSADGESDASTERSSNSPTDGRRKGSQEDLSQDEKDLLEGLRPGSPKPGHIERVASPNTQSGGGAGGGGDGGGGGTAGTAAGGDDDDPVTIQRFLKINVRHITDGQGVVGGVLLVTPNAVMFDPNVSDPLVIEHGPESYGVIAPMEFIVNAAIFNDIAHMRVQGAVGGNETAEKAEIYHPVPVEKPCSRCDTHSPGKDSLLVKDETFPELGVGSVEGCDDQESICSSNERDGDAFPKAFERDLVTPNNLQRLHGDSTESGGSSVEPKASSTEPPLFLPYDRDSSQSHTPNSLDHSAGASNEQQQQKQAGDKTDQTKTNSILEDPTMRSLEERRRSLLDQHWAIPSKDRSLDDEEAASTGSGATAASSSTAGASSIGGGAASAGAHHVAIPPIAEAAGDGQLVKQSCHDSGIDIRDPAHGSSLTTGATGGSGSSAASSVASIPIVAPIATKKVYSDADIVLSADWVPPLTIAPTHLHDSSPRSSSSLVSSHQSTLSTLTSDAGGRKKTSSVSFSVDEHDPHGAATGPAGSGSLDKGGETKKNKMLKRLSYPLAWVEGLTGEGGGSSHKSDSIESAPNTGDSNQSVFSKVFSSSPITLVSELGGNLFLSKTPSEDSGGSPVPPLTPHEAQSGGGSVTAGRSSIGTFIRQHPSEGSANKQKPAPPKLDYRSMVSIDDMPTLFVSFDKLIPRPARACPDPPMYLRLRMGRKIGKNTPLPTTVMSYGKNKLRPEYWFSIPKNKVDELYRFLNAWVQHLYGELDEAAIKERGFELIQMDTEWAAKTGSPSKDGRSASEGEISEYTRESWEVSVCFRYQATICN</sequence>
<feature type="compositionally biased region" description="Low complexity" evidence="1">
    <location>
        <begin position="473"/>
        <end position="490"/>
    </location>
</feature>
<dbReference type="SMART" id="SM00257">
    <property type="entry name" value="LysM"/>
    <property type="match status" value="1"/>
</dbReference>
<feature type="compositionally biased region" description="Basic and acidic residues" evidence="1">
    <location>
        <begin position="137"/>
        <end position="156"/>
    </location>
</feature>
<feature type="region of interest" description="Disordered" evidence="1">
    <location>
        <begin position="526"/>
        <end position="552"/>
    </location>
</feature>
<dbReference type="Proteomes" id="UP000075885">
    <property type="component" value="Unassembled WGS sequence"/>
</dbReference>
<feature type="region of interest" description="Disordered" evidence="1">
    <location>
        <begin position="675"/>
        <end position="698"/>
    </location>
</feature>
<feature type="region of interest" description="Disordered" evidence="1">
    <location>
        <begin position="328"/>
        <end position="349"/>
    </location>
</feature>
<dbReference type="VEuPathDB" id="VectorBase:AEPI000004"/>
<evidence type="ECO:0000259" key="2">
    <source>
        <dbReference type="PROSITE" id="PS51782"/>
    </source>
</evidence>
<evidence type="ECO:0000313" key="3">
    <source>
        <dbReference type="EnsemblMetazoa" id="AEPI000004-PA"/>
    </source>
</evidence>
<feature type="compositionally biased region" description="Gly residues" evidence="1">
    <location>
        <begin position="178"/>
        <end position="198"/>
    </location>
</feature>
<evidence type="ECO:0000256" key="1">
    <source>
        <dbReference type="SAM" id="MobiDB-lite"/>
    </source>
</evidence>
<feature type="compositionally biased region" description="Polar residues" evidence="1">
    <location>
        <begin position="402"/>
        <end position="424"/>
    </location>
</feature>
<dbReference type="STRING" id="199890.A0A182NZC4"/>
<dbReference type="PROSITE" id="PS51782">
    <property type="entry name" value="LYSM"/>
    <property type="match status" value="1"/>
</dbReference>
<dbReference type="InterPro" id="IPR018392">
    <property type="entry name" value="LysM"/>
</dbReference>